<keyword evidence="1" id="KW-0812">Transmembrane</keyword>
<feature type="transmembrane region" description="Helical" evidence="1">
    <location>
        <begin position="100"/>
        <end position="118"/>
    </location>
</feature>
<name>A0ABP9MTV6_9GAMM</name>
<organism evidence="2 3">
    <name type="scientific">Wohlfahrtiimonas larvae</name>
    <dbReference type="NCBI Taxonomy" id="1157986"/>
    <lineage>
        <taxon>Bacteria</taxon>
        <taxon>Pseudomonadati</taxon>
        <taxon>Pseudomonadota</taxon>
        <taxon>Gammaproteobacteria</taxon>
        <taxon>Cardiobacteriales</taxon>
        <taxon>Ignatzschineriaceae</taxon>
        <taxon>Wohlfahrtiimonas</taxon>
    </lineage>
</organism>
<dbReference type="Gene3D" id="1.10.1760.20">
    <property type="match status" value="1"/>
</dbReference>
<feature type="transmembrane region" description="Helical" evidence="1">
    <location>
        <begin position="45"/>
        <end position="67"/>
    </location>
</feature>
<keyword evidence="1" id="KW-0472">Membrane</keyword>
<keyword evidence="1" id="KW-1133">Transmembrane helix</keyword>
<dbReference type="EMBL" id="BAABKE010000006">
    <property type="protein sequence ID" value="GAA5101848.1"/>
    <property type="molecule type" value="Genomic_DNA"/>
</dbReference>
<proteinExistence type="predicted"/>
<protein>
    <submittedName>
        <fullName evidence="2">ECF transporter S component</fullName>
    </submittedName>
</protein>
<feature type="transmembrane region" description="Helical" evidence="1">
    <location>
        <begin position="125"/>
        <end position="144"/>
    </location>
</feature>
<dbReference type="RefSeq" id="WP_077926288.1">
    <property type="nucleotide sequence ID" value="NZ_BAABKE010000006.1"/>
</dbReference>
<evidence type="ECO:0000313" key="3">
    <source>
        <dbReference type="Proteomes" id="UP001500631"/>
    </source>
</evidence>
<evidence type="ECO:0000256" key="1">
    <source>
        <dbReference type="SAM" id="Phobius"/>
    </source>
</evidence>
<comment type="caution">
    <text evidence="2">The sequence shown here is derived from an EMBL/GenBank/DDBJ whole genome shotgun (WGS) entry which is preliminary data.</text>
</comment>
<accession>A0ABP9MTV6</accession>
<feature type="transmembrane region" description="Helical" evidence="1">
    <location>
        <begin position="156"/>
        <end position="176"/>
    </location>
</feature>
<dbReference type="InterPro" id="IPR024529">
    <property type="entry name" value="ECF_trnsprt_substrate-spec"/>
</dbReference>
<gene>
    <name evidence="2" type="ORF">GCM10023338_18380</name>
</gene>
<dbReference type="Pfam" id="PF12822">
    <property type="entry name" value="ECF_trnsprt"/>
    <property type="match status" value="1"/>
</dbReference>
<feature type="transmembrane region" description="Helical" evidence="1">
    <location>
        <begin position="12"/>
        <end position="33"/>
    </location>
</feature>
<feature type="transmembrane region" description="Helical" evidence="1">
    <location>
        <begin position="74"/>
        <end position="94"/>
    </location>
</feature>
<evidence type="ECO:0000313" key="2">
    <source>
        <dbReference type="EMBL" id="GAA5101848.1"/>
    </source>
</evidence>
<sequence length="192" mass="20541">MAVDRKFLTTHMLVLISTCIAINMVLGQVASIIKLPIFLDSIGTFIAALLGGPWIAALTGLLTNLIWGLISSPVAAAFAPVAIVIGLSAGFLARTGMFNTWYKVVISGVIITICLTLVATPIRTYLFAGVTGSGADFIVAYIHATGEKLWQSVASTIILANLADKIITGLIAWQLVKHLPKRTKQQFPQHIQ</sequence>
<dbReference type="Proteomes" id="UP001500631">
    <property type="component" value="Unassembled WGS sequence"/>
</dbReference>
<keyword evidence="3" id="KW-1185">Reference proteome</keyword>
<reference evidence="3" key="1">
    <citation type="journal article" date="2019" name="Int. J. Syst. Evol. Microbiol.">
        <title>The Global Catalogue of Microorganisms (GCM) 10K type strain sequencing project: providing services to taxonomists for standard genome sequencing and annotation.</title>
        <authorList>
            <consortium name="The Broad Institute Genomics Platform"/>
            <consortium name="The Broad Institute Genome Sequencing Center for Infectious Disease"/>
            <person name="Wu L."/>
            <person name="Ma J."/>
        </authorList>
    </citation>
    <scope>NUCLEOTIDE SEQUENCE [LARGE SCALE GENOMIC DNA]</scope>
    <source>
        <strain evidence="3">JCM 18424</strain>
    </source>
</reference>